<accession>A0A9W7BA09</accession>
<reference evidence="4" key="1">
    <citation type="journal article" date="2023" name="Commun. Biol.">
        <title>Genome analysis of Parmales, the sister group of diatoms, reveals the evolutionary specialization of diatoms from phago-mixotrophs to photoautotrophs.</title>
        <authorList>
            <person name="Ban H."/>
            <person name="Sato S."/>
            <person name="Yoshikawa S."/>
            <person name="Yamada K."/>
            <person name="Nakamura Y."/>
            <person name="Ichinomiya M."/>
            <person name="Sato N."/>
            <person name="Blanc-Mathieu R."/>
            <person name="Endo H."/>
            <person name="Kuwata A."/>
            <person name="Ogata H."/>
        </authorList>
    </citation>
    <scope>NUCLEOTIDE SEQUENCE [LARGE SCALE GENOMIC DNA]</scope>
    <source>
        <strain evidence="4">NIES 3699</strain>
    </source>
</reference>
<keyword evidence="1" id="KW-0472">Membrane</keyword>
<keyword evidence="1" id="KW-1133">Transmembrane helix</keyword>
<feature type="signal peptide" evidence="2">
    <location>
        <begin position="1"/>
        <end position="22"/>
    </location>
</feature>
<evidence type="ECO:0000256" key="2">
    <source>
        <dbReference type="SAM" id="SignalP"/>
    </source>
</evidence>
<feature type="transmembrane region" description="Helical" evidence="1">
    <location>
        <begin position="127"/>
        <end position="149"/>
    </location>
</feature>
<proteinExistence type="predicted"/>
<comment type="caution">
    <text evidence="3">The sequence shown here is derived from an EMBL/GenBank/DDBJ whole genome shotgun (WGS) entry which is preliminary data.</text>
</comment>
<protein>
    <submittedName>
        <fullName evidence="3">Uncharacterized protein</fullName>
    </submittedName>
</protein>
<feature type="chain" id="PRO_5040797111" evidence="2">
    <location>
        <begin position="23"/>
        <end position="166"/>
    </location>
</feature>
<dbReference type="AlphaFoldDB" id="A0A9W7BA09"/>
<keyword evidence="2" id="KW-0732">Signal</keyword>
<sequence>MQSNHVGLMLLFLCGSLPGLEAFTYGTRGAQSLTSTGSSRTFVPLSSPVAFTTTTLFCDAGNDDNKDGEMNPIEQARSAAVAGNILAPVVPLIRTFPSPALLSISMVTAIVTSSSTFSYLTDKSHSLASAIGTTVGTGVGLSVAVLFLIEAVKKGQLETEEDDNRY</sequence>
<dbReference type="EMBL" id="BRXX01000041">
    <property type="protein sequence ID" value="GMH84796.1"/>
    <property type="molecule type" value="Genomic_DNA"/>
</dbReference>
<evidence type="ECO:0000256" key="1">
    <source>
        <dbReference type="SAM" id="Phobius"/>
    </source>
</evidence>
<keyword evidence="4" id="KW-1185">Reference proteome</keyword>
<organism evidence="3 4">
    <name type="scientific">Triparma verrucosa</name>
    <dbReference type="NCBI Taxonomy" id="1606542"/>
    <lineage>
        <taxon>Eukaryota</taxon>
        <taxon>Sar</taxon>
        <taxon>Stramenopiles</taxon>
        <taxon>Ochrophyta</taxon>
        <taxon>Bolidophyceae</taxon>
        <taxon>Parmales</taxon>
        <taxon>Triparmaceae</taxon>
        <taxon>Triparma</taxon>
    </lineage>
</organism>
<evidence type="ECO:0000313" key="3">
    <source>
        <dbReference type="EMBL" id="GMH84796.1"/>
    </source>
</evidence>
<name>A0A9W7BA09_9STRA</name>
<dbReference type="Proteomes" id="UP001165160">
    <property type="component" value="Unassembled WGS sequence"/>
</dbReference>
<feature type="transmembrane region" description="Helical" evidence="1">
    <location>
        <begin position="100"/>
        <end position="120"/>
    </location>
</feature>
<evidence type="ECO:0000313" key="4">
    <source>
        <dbReference type="Proteomes" id="UP001165160"/>
    </source>
</evidence>
<keyword evidence="1" id="KW-0812">Transmembrane</keyword>
<gene>
    <name evidence="3" type="ORF">TrVE_jg5274</name>
</gene>